<evidence type="ECO:0000313" key="11">
    <source>
        <dbReference type="EMBL" id="ABO97771.1"/>
    </source>
</evidence>
<evidence type="ECO:0000256" key="2">
    <source>
        <dbReference type="ARBA" id="ARBA00022527"/>
    </source>
</evidence>
<dbReference type="HOGENOM" id="CLU_000288_181_1_1"/>
<keyword evidence="6 7" id="KW-0067">ATP-binding</keyword>
<comment type="activity regulation">
    <text evidence="9">Activated by threonine and tyrosine phosphorylation.</text>
</comment>
<dbReference type="OrthoDB" id="192887at2759"/>
<dbReference type="InterPro" id="IPR050117">
    <property type="entry name" value="MAPK"/>
</dbReference>
<dbReference type="Gene3D" id="3.30.200.20">
    <property type="entry name" value="Phosphorylase Kinase, domain 1"/>
    <property type="match status" value="1"/>
</dbReference>
<dbReference type="InterPro" id="IPR008271">
    <property type="entry name" value="Ser/Thr_kinase_AS"/>
</dbReference>
<dbReference type="AlphaFoldDB" id="A4S264"/>
<dbReference type="STRING" id="436017.A4S264"/>
<dbReference type="Pfam" id="PF00069">
    <property type="entry name" value="Pkinase"/>
    <property type="match status" value="1"/>
</dbReference>
<protein>
    <recommendedName>
        <fullName evidence="9">Mitogen-activated protein kinase</fullName>
        <ecNumber evidence="9">2.7.11.24</ecNumber>
    </recommendedName>
</protein>
<dbReference type="eggNOG" id="KOG0660">
    <property type="taxonomic scope" value="Eukaryota"/>
</dbReference>
<dbReference type="PROSITE" id="PS00108">
    <property type="entry name" value="PROTEIN_KINASE_ST"/>
    <property type="match status" value="1"/>
</dbReference>
<keyword evidence="3 9" id="KW-0808">Transferase</keyword>
<evidence type="ECO:0000256" key="7">
    <source>
        <dbReference type="PROSITE-ProRule" id="PRU10141"/>
    </source>
</evidence>
<dbReference type="GO" id="GO:0005524">
    <property type="term" value="F:ATP binding"/>
    <property type="evidence" value="ECO:0007669"/>
    <property type="project" value="UniProtKB-UniRule"/>
</dbReference>
<dbReference type="PROSITE" id="PS50011">
    <property type="entry name" value="PROTEIN_KINASE_DOM"/>
    <property type="match status" value="1"/>
</dbReference>
<keyword evidence="2 8" id="KW-0723">Serine/threonine-protein kinase</keyword>
<dbReference type="EC" id="2.7.11.24" evidence="9"/>
<evidence type="ECO:0000256" key="4">
    <source>
        <dbReference type="ARBA" id="ARBA00022741"/>
    </source>
</evidence>
<feature type="domain" description="Protein kinase" evidence="10">
    <location>
        <begin position="86"/>
        <end position="378"/>
    </location>
</feature>
<comment type="cofactor">
    <cofactor evidence="9">
        <name>Mg(2+)</name>
        <dbReference type="ChEBI" id="CHEBI:18420"/>
    </cofactor>
</comment>
<dbReference type="FunFam" id="1.10.510.10:FF:000013">
    <property type="entry name" value="Mitogen-activated protein kinase"/>
    <property type="match status" value="1"/>
</dbReference>
<dbReference type="Proteomes" id="UP000001568">
    <property type="component" value="Chromosome 9"/>
</dbReference>
<evidence type="ECO:0000313" key="12">
    <source>
        <dbReference type="Proteomes" id="UP000001568"/>
    </source>
</evidence>
<reference evidence="11 12" key="1">
    <citation type="journal article" date="2007" name="Proc. Natl. Acad. Sci. U.S.A.">
        <title>The tiny eukaryote Ostreococcus provides genomic insights into the paradox of plankton speciation.</title>
        <authorList>
            <person name="Palenik B."/>
            <person name="Grimwood J."/>
            <person name="Aerts A."/>
            <person name="Rouze P."/>
            <person name="Salamov A."/>
            <person name="Putnam N."/>
            <person name="Dupont C."/>
            <person name="Jorgensen R."/>
            <person name="Derelle E."/>
            <person name="Rombauts S."/>
            <person name="Zhou K."/>
            <person name="Otillar R."/>
            <person name="Merchant S.S."/>
            <person name="Podell S."/>
            <person name="Gaasterland T."/>
            <person name="Napoli C."/>
            <person name="Gendler K."/>
            <person name="Manuell A."/>
            <person name="Tai V."/>
            <person name="Vallon O."/>
            <person name="Piganeau G."/>
            <person name="Jancek S."/>
            <person name="Heijde M."/>
            <person name="Jabbari K."/>
            <person name="Bowler C."/>
            <person name="Lohr M."/>
            <person name="Robbens S."/>
            <person name="Werner G."/>
            <person name="Dubchak I."/>
            <person name="Pazour G.J."/>
            <person name="Ren Q."/>
            <person name="Paulsen I."/>
            <person name="Delwiche C."/>
            <person name="Schmutz J."/>
            <person name="Rokhsar D."/>
            <person name="Van de Peer Y."/>
            <person name="Moreau H."/>
            <person name="Grigoriev I.V."/>
        </authorList>
    </citation>
    <scope>NUCLEOTIDE SEQUENCE [LARGE SCALE GENOMIC DNA]</scope>
    <source>
        <strain evidence="11 12">CCE9901</strain>
    </source>
</reference>
<keyword evidence="4 7" id="KW-0547">Nucleotide-binding</keyword>
<dbReference type="KEGG" id="olu:OSTLU_35051"/>
<comment type="similarity">
    <text evidence="9">Belongs to the protein kinase superfamily. Ser/Thr protein kinase family. MAP kinase subfamily.</text>
</comment>
<keyword evidence="12" id="KW-1185">Reference proteome</keyword>
<dbReference type="PANTHER" id="PTHR24055">
    <property type="entry name" value="MITOGEN-ACTIVATED PROTEIN KINASE"/>
    <property type="match status" value="1"/>
</dbReference>
<gene>
    <name evidence="11" type="ORF">OSTLU_35051</name>
</gene>
<evidence type="ECO:0000259" key="10">
    <source>
        <dbReference type="PROSITE" id="PS50011"/>
    </source>
</evidence>
<name>A4S264_OSTLU</name>
<dbReference type="SMART" id="SM00220">
    <property type="entry name" value="S_TKc"/>
    <property type="match status" value="1"/>
</dbReference>
<evidence type="ECO:0000256" key="1">
    <source>
        <dbReference type="ARBA" id="ARBA00008832"/>
    </source>
</evidence>
<dbReference type="InterPro" id="IPR017441">
    <property type="entry name" value="Protein_kinase_ATP_BS"/>
</dbReference>
<feature type="binding site" evidence="7">
    <location>
        <position position="120"/>
    </location>
    <ligand>
        <name>ATP</name>
        <dbReference type="ChEBI" id="CHEBI:30616"/>
    </ligand>
</feature>
<comment type="similarity">
    <text evidence="1">Belongs to the protein kinase superfamily. CMGC Ser/Thr protein kinase family. MAP kinase subfamily.</text>
</comment>
<evidence type="ECO:0000256" key="3">
    <source>
        <dbReference type="ARBA" id="ARBA00022679"/>
    </source>
</evidence>
<comment type="catalytic activity">
    <reaction evidence="9">
        <text>L-threonyl-[protein] + ATP = O-phospho-L-threonyl-[protein] + ADP + H(+)</text>
        <dbReference type="Rhea" id="RHEA:46608"/>
        <dbReference type="Rhea" id="RHEA-COMP:11060"/>
        <dbReference type="Rhea" id="RHEA-COMP:11605"/>
        <dbReference type="ChEBI" id="CHEBI:15378"/>
        <dbReference type="ChEBI" id="CHEBI:30013"/>
        <dbReference type="ChEBI" id="CHEBI:30616"/>
        <dbReference type="ChEBI" id="CHEBI:61977"/>
        <dbReference type="ChEBI" id="CHEBI:456216"/>
        <dbReference type="EC" id="2.7.11.24"/>
    </reaction>
</comment>
<dbReference type="InterPro" id="IPR011009">
    <property type="entry name" value="Kinase-like_dom_sf"/>
</dbReference>
<dbReference type="RefSeq" id="XP_001419478.1">
    <property type="nucleotide sequence ID" value="XM_001419441.1"/>
</dbReference>
<evidence type="ECO:0000256" key="8">
    <source>
        <dbReference type="RuleBase" id="RU000304"/>
    </source>
</evidence>
<evidence type="ECO:0000256" key="9">
    <source>
        <dbReference type="RuleBase" id="RU361165"/>
    </source>
</evidence>
<organism evidence="11 12">
    <name type="scientific">Ostreococcus lucimarinus (strain CCE9901)</name>
    <dbReference type="NCBI Taxonomy" id="436017"/>
    <lineage>
        <taxon>Eukaryota</taxon>
        <taxon>Viridiplantae</taxon>
        <taxon>Chlorophyta</taxon>
        <taxon>Mamiellophyceae</taxon>
        <taxon>Mamiellales</taxon>
        <taxon>Bathycoccaceae</taxon>
        <taxon>Ostreococcus</taxon>
    </lineage>
</organism>
<dbReference type="Gramene" id="ABO97771">
    <property type="protein sequence ID" value="ABO97771"/>
    <property type="gene ID" value="OSTLU_35051"/>
</dbReference>
<dbReference type="Gene3D" id="1.10.510.10">
    <property type="entry name" value="Transferase(Phosphotransferase) domain 1"/>
    <property type="match status" value="1"/>
</dbReference>
<dbReference type="PROSITE" id="PS00107">
    <property type="entry name" value="PROTEIN_KINASE_ATP"/>
    <property type="match status" value="1"/>
</dbReference>
<dbReference type="OMA" id="NANCDLC"/>
<keyword evidence="9" id="KW-0460">Magnesium</keyword>
<dbReference type="InterPro" id="IPR003527">
    <property type="entry name" value="MAP_kinase_CS"/>
</dbReference>
<dbReference type="EMBL" id="CP000589">
    <property type="protein sequence ID" value="ABO97771.1"/>
    <property type="molecule type" value="Genomic_DNA"/>
</dbReference>
<dbReference type="FunFam" id="3.30.200.20:FF:000046">
    <property type="entry name" value="Mitogen-activated protein kinase"/>
    <property type="match status" value="1"/>
</dbReference>
<accession>A4S264</accession>
<evidence type="ECO:0000256" key="6">
    <source>
        <dbReference type="ARBA" id="ARBA00022840"/>
    </source>
</evidence>
<dbReference type="GO" id="GO:0004707">
    <property type="term" value="F:MAP kinase activity"/>
    <property type="evidence" value="ECO:0007669"/>
    <property type="project" value="UniProtKB-EC"/>
</dbReference>
<dbReference type="GeneID" id="5003632"/>
<keyword evidence="5 9" id="KW-0418">Kinase</keyword>
<proteinExistence type="inferred from homology"/>
<evidence type="ECO:0000256" key="5">
    <source>
        <dbReference type="ARBA" id="ARBA00022777"/>
    </source>
</evidence>
<sequence length="449" mass="51014">MGVEGDFDEETARLSARVAAAERRDALGGGGARRKRKEDAVADAARIHLLEPIDARTRGRETERVREQTPRRVWLGRHAFDVDERYDPIKTIGRGAYGVVCSANNRVAPLGARNTVAIKKLTNCFDSPVEARRALREVHLLRRLKHENVIKLEDIMMPVGDNGRMDDVYLVYELMDTDLHQIIRSKQALLDEHCQYFIYQILRGLKYVHSAKVLHRDLKPSNILLNANCDLCICDFGLARSMVERGRMMTSYVVTRWYRAPELLLNSEEYAASIDMWSVGCILAEIIDRKPLFPGKDFIHQMRLIIETLGSPEEADMDFISSPYARKYIASLPRKPKVDFAVLYPDANPLAIDLLERTLVFDPQRRISVDDALAHPYLASLHDASMEPTYTPAADDPHFKSLDEPDAHIPDEYLREAIYNQMLDMKSERAAARASSTSFAFAPRAQAFL</sequence>
<dbReference type="SUPFAM" id="SSF56112">
    <property type="entry name" value="Protein kinase-like (PK-like)"/>
    <property type="match status" value="1"/>
</dbReference>
<dbReference type="PROSITE" id="PS01351">
    <property type="entry name" value="MAPK"/>
    <property type="match status" value="1"/>
</dbReference>
<dbReference type="InterPro" id="IPR000719">
    <property type="entry name" value="Prot_kinase_dom"/>
</dbReference>